<name>A0A067D4S6_CITSI</name>
<gene>
    <name evidence="2" type="ORF">CISIN_1g0312211mg</name>
</gene>
<feature type="non-terminal residue" evidence="2">
    <location>
        <position position="50"/>
    </location>
</feature>
<evidence type="ECO:0000313" key="2">
    <source>
        <dbReference type="EMBL" id="KDO37994.1"/>
    </source>
</evidence>
<evidence type="ECO:0000313" key="3">
    <source>
        <dbReference type="Proteomes" id="UP000027120"/>
    </source>
</evidence>
<feature type="domain" description="NPR1/NIM1-like C-terminal" evidence="1">
    <location>
        <begin position="1"/>
        <end position="50"/>
    </location>
</feature>
<dbReference type="Proteomes" id="UP000027120">
    <property type="component" value="Unassembled WGS sequence"/>
</dbReference>
<dbReference type="EMBL" id="KK789105">
    <property type="protein sequence ID" value="KDO37994.1"/>
    <property type="molecule type" value="Genomic_DNA"/>
</dbReference>
<dbReference type="AlphaFoldDB" id="A0A067D4S6"/>
<reference evidence="2 3" key="1">
    <citation type="submission" date="2014-04" db="EMBL/GenBank/DDBJ databases">
        <authorList>
            <consortium name="International Citrus Genome Consortium"/>
            <person name="Gmitter F."/>
            <person name="Chen C."/>
            <person name="Farmerie W."/>
            <person name="Harkins T."/>
            <person name="Desany B."/>
            <person name="Mohiuddin M."/>
            <person name="Kodira C."/>
            <person name="Borodovsky M."/>
            <person name="Lomsadze A."/>
            <person name="Burns P."/>
            <person name="Jenkins J."/>
            <person name="Prochnik S."/>
            <person name="Shu S."/>
            <person name="Chapman J."/>
            <person name="Pitluck S."/>
            <person name="Schmutz J."/>
            <person name="Rokhsar D."/>
        </authorList>
    </citation>
    <scope>NUCLEOTIDE SEQUENCE</scope>
</reference>
<dbReference type="Pfam" id="PF12313">
    <property type="entry name" value="NPR1_like_C"/>
    <property type="match status" value="1"/>
</dbReference>
<dbReference type="STRING" id="2711.A0A067D4S6"/>
<keyword evidence="3" id="KW-1185">Reference proteome</keyword>
<protein>
    <recommendedName>
        <fullName evidence="1">NPR1/NIM1-like C-terminal domain-containing protein</fullName>
    </recommendedName>
</protein>
<accession>A0A067D4S6</accession>
<organism evidence="2 3">
    <name type="scientific">Citrus sinensis</name>
    <name type="common">Sweet orange</name>
    <name type="synonym">Citrus aurantium var. sinensis</name>
    <dbReference type="NCBI Taxonomy" id="2711"/>
    <lineage>
        <taxon>Eukaryota</taxon>
        <taxon>Viridiplantae</taxon>
        <taxon>Streptophyta</taxon>
        <taxon>Embryophyta</taxon>
        <taxon>Tracheophyta</taxon>
        <taxon>Spermatophyta</taxon>
        <taxon>Magnoliopsida</taxon>
        <taxon>eudicotyledons</taxon>
        <taxon>Gunneridae</taxon>
        <taxon>Pentapetalae</taxon>
        <taxon>rosids</taxon>
        <taxon>malvids</taxon>
        <taxon>Sapindales</taxon>
        <taxon>Rutaceae</taxon>
        <taxon>Aurantioideae</taxon>
        <taxon>Citrus</taxon>
    </lineage>
</organism>
<proteinExistence type="predicted"/>
<sequence length="50" mass="5412">MEIAGADTATSLSALGQKGLSGNLKEIDLNETPSMQVKRRQLRLLTLLKT</sequence>
<dbReference type="InterPro" id="IPR021094">
    <property type="entry name" value="NPR1/NIM1-like_C"/>
</dbReference>
<evidence type="ECO:0000259" key="1">
    <source>
        <dbReference type="Pfam" id="PF12313"/>
    </source>
</evidence>